<dbReference type="STRING" id="1208918.CDEE_0198"/>
<dbReference type="KEGG" id="kct:CDEE_0198"/>
<keyword evidence="8" id="KW-1185">Reference proteome</keyword>
<dbReference type="eggNOG" id="COG0244">
    <property type="taxonomic scope" value="Bacteria"/>
</dbReference>
<dbReference type="HOGENOM" id="CLU_092227_0_0_4"/>
<dbReference type="EMBL" id="CP003804">
    <property type="protein sequence ID" value="AGF48020.1"/>
    <property type="molecule type" value="Genomic_DNA"/>
</dbReference>
<dbReference type="PANTHER" id="PTHR11560">
    <property type="entry name" value="39S RIBOSOMAL PROTEIN L10, MITOCHONDRIAL"/>
    <property type="match status" value="1"/>
</dbReference>
<dbReference type="InterPro" id="IPR022973">
    <property type="entry name" value="Ribosomal_uL10_bac"/>
</dbReference>
<comment type="subunit">
    <text evidence="6">Part of the ribosomal stalk of the 50S ribosomal subunit. The N-terminus interacts with L11 and the large rRNA to form the base of the stalk. The C-terminus forms an elongated spine to which L12 dimers bind in a sequential fashion forming a multimeric L10(L12)X complex.</text>
</comment>
<evidence type="ECO:0000256" key="1">
    <source>
        <dbReference type="ARBA" id="ARBA00002633"/>
    </source>
</evidence>
<keyword evidence="6" id="KW-0699">rRNA-binding</keyword>
<dbReference type="GO" id="GO:0015934">
    <property type="term" value="C:large ribosomal subunit"/>
    <property type="evidence" value="ECO:0007669"/>
    <property type="project" value="InterPro"/>
</dbReference>
<dbReference type="RefSeq" id="WP_015389206.1">
    <property type="nucleotide sequence ID" value="NC_020283.1"/>
</dbReference>
<dbReference type="Proteomes" id="UP000011686">
    <property type="component" value="Chromosome"/>
</dbReference>
<sequence>MSLNRQEKATVIQEMQLKISDAQSVVIAEYRGLDVASISSLRKIARDSGVYIRVLKNSLARRVIADTDFALLVDKLNGPLIYGVSSDPVSAAKVLADFAKNNDRLIIKAGALPNYLLDYTAVVALANMPSREELLAKLVATLQAPIAQFVRTLNEIPTKFVRGLSAVCDLKK</sequence>
<dbReference type="PATRIC" id="fig|1208918.3.peg.720"/>
<keyword evidence="3 6" id="KW-0689">Ribosomal protein</keyword>
<dbReference type="HAMAP" id="MF_00362">
    <property type="entry name" value="Ribosomal_uL10"/>
    <property type="match status" value="1"/>
</dbReference>
<dbReference type="Gene3D" id="3.30.70.1730">
    <property type="match status" value="1"/>
</dbReference>
<dbReference type="NCBIfam" id="NF000955">
    <property type="entry name" value="PRK00099.1-1"/>
    <property type="match status" value="1"/>
</dbReference>
<keyword evidence="4 6" id="KW-0687">Ribonucleoprotein</keyword>
<dbReference type="GO" id="GO:0003735">
    <property type="term" value="F:structural constituent of ribosome"/>
    <property type="evidence" value="ECO:0007669"/>
    <property type="project" value="InterPro"/>
</dbReference>
<reference evidence="7 8" key="1">
    <citation type="journal article" date="2013" name="Genome Biol. Evol.">
        <title>Genome evolution and phylogenomic analysis of candidatus kinetoplastibacterium, the betaproteobacterial endosymbionts of strigomonas and angomonas.</title>
        <authorList>
            <person name="Alves J.M."/>
            <person name="Serrano M.G."/>
            <person name="Maia da Silva F."/>
            <person name="Voegtly L.J."/>
            <person name="Matveyev A.V."/>
            <person name="Teixeira M.M."/>
            <person name="Camargo E.P."/>
            <person name="Buck G.A."/>
        </authorList>
    </citation>
    <scope>NUCLEOTIDE SEQUENCE [LARGE SCALE GENOMIC DNA]</scope>
    <source>
        <strain evidence="7 8">TCC036E</strain>
    </source>
</reference>
<protein>
    <recommendedName>
        <fullName evidence="5 6">Large ribosomal subunit protein uL10</fullName>
    </recommendedName>
</protein>
<dbReference type="Gene3D" id="6.10.250.290">
    <property type="match status" value="1"/>
</dbReference>
<evidence type="ECO:0000256" key="5">
    <source>
        <dbReference type="ARBA" id="ARBA00035202"/>
    </source>
</evidence>
<name>M1M7I2_9PROT</name>
<comment type="similarity">
    <text evidence="2 6">Belongs to the universal ribosomal protein uL10 family.</text>
</comment>
<dbReference type="InterPro" id="IPR047865">
    <property type="entry name" value="Ribosomal_uL10_bac_type"/>
</dbReference>
<evidence type="ECO:0000256" key="2">
    <source>
        <dbReference type="ARBA" id="ARBA00008889"/>
    </source>
</evidence>
<comment type="function">
    <text evidence="1 6">Forms part of the ribosomal stalk, playing a central role in the interaction of the ribosome with GTP-bound translation factors.</text>
</comment>
<dbReference type="InterPro" id="IPR043141">
    <property type="entry name" value="Ribosomal_uL10-like_sf"/>
</dbReference>
<dbReference type="AlphaFoldDB" id="M1M7I2"/>
<evidence type="ECO:0000256" key="3">
    <source>
        <dbReference type="ARBA" id="ARBA00022980"/>
    </source>
</evidence>
<keyword evidence="6" id="KW-0694">RNA-binding</keyword>
<dbReference type="SUPFAM" id="SSF160369">
    <property type="entry name" value="Ribosomal protein L10-like"/>
    <property type="match status" value="1"/>
</dbReference>
<dbReference type="Pfam" id="PF00466">
    <property type="entry name" value="Ribosomal_L10"/>
    <property type="match status" value="1"/>
</dbReference>
<gene>
    <name evidence="6" type="primary">rplJ</name>
    <name evidence="7" type="ORF">CDEE_0198</name>
</gene>
<organism evidence="7 8">
    <name type="scientific">Candidatus Kinetoplastidibacterium crithidiae TCC036E</name>
    <dbReference type="NCBI Taxonomy" id="1208918"/>
    <lineage>
        <taxon>Bacteria</taxon>
        <taxon>Pseudomonadati</taxon>
        <taxon>Pseudomonadota</taxon>
        <taxon>Betaproteobacteria</taxon>
        <taxon>Candidatus Kinetoplastidibacterium</taxon>
    </lineage>
</organism>
<evidence type="ECO:0000256" key="4">
    <source>
        <dbReference type="ARBA" id="ARBA00023274"/>
    </source>
</evidence>
<dbReference type="PROSITE" id="PS01109">
    <property type="entry name" value="RIBOSOMAL_L10"/>
    <property type="match status" value="1"/>
</dbReference>
<dbReference type="CDD" id="cd05797">
    <property type="entry name" value="Ribosomal_L10"/>
    <property type="match status" value="1"/>
</dbReference>
<proteinExistence type="inferred from homology"/>
<dbReference type="GO" id="GO:0006412">
    <property type="term" value="P:translation"/>
    <property type="evidence" value="ECO:0007669"/>
    <property type="project" value="UniProtKB-UniRule"/>
</dbReference>
<dbReference type="InterPro" id="IPR001790">
    <property type="entry name" value="Ribosomal_uL10"/>
</dbReference>
<accession>M1M7I2</accession>
<evidence type="ECO:0000313" key="7">
    <source>
        <dbReference type="EMBL" id="AGF48020.1"/>
    </source>
</evidence>
<dbReference type="GO" id="GO:0070180">
    <property type="term" value="F:large ribosomal subunit rRNA binding"/>
    <property type="evidence" value="ECO:0007669"/>
    <property type="project" value="UniProtKB-UniRule"/>
</dbReference>
<evidence type="ECO:0000313" key="8">
    <source>
        <dbReference type="Proteomes" id="UP000011686"/>
    </source>
</evidence>
<dbReference type="InterPro" id="IPR002363">
    <property type="entry name" value="Ribosomal_uL10_CS_bac"/>
</dbReference>
<evidence type="ECO:0000256" key="6">
    <source>
        <dbReference type="HAMAP-Rule" id="MF_00362"/>
    </source>
</evidence>